<dbReference type="CDD" id="cd07197">
    <property type="entry name" value="nitrilase"/>
    <property type="match status" value="1"/>
</dbReference>
<evidence type="ECO:0000256" key="1">
    <source>
        <dbReference type="ARBA" id="ARBA00022801"/>
    </source>
</evidence>
<protein>
    <submittedName>
        <fullName evidence="3">Carbon-nitrogen hydrolase family protein</fullName>
    </submittedName>
</protein>
<reference evidence="4" key="1">
    <citation type="journal article" date="2019" name="Int. J. Syst. Evol. Microbiol.">
        <title>The Global Catalogue of Microorganisms (GCM) 10K type strain sequencing project: providing services to taxonomists for standard genome sequencing and annotation.</title>
        <authorList>
            <consortium name="The Broad Institute Genomics Platform"/>
            <consortium name="The Broad Institute Genome Sequencing Center for Infectious Disease"/>
            <person name="Wu L."/>
            <person name="Ma J."/>
        </authorList>
    </citation>
    <scope>NUCLEOTIDE SEQUENCE [LARGE SCALE GENOMIC DNA]</scope>
    <source>
        <strain evidence="4">JCM 4565</strain>
    </source>
</reference>
<dbReference type="PROSITE" id="PS50263">
    <property type="entry name" value="CN_HYDROLASE"/>
    <property type="match status" value="1"/>
</dbReference>
<name>A0ABP3GY85_9ACTN</name>
<dbReference type="InterPro" id="IPR050345">
    <property type="entry name" value="Aliph_Amidase/BUP"/>
</dbReference>
<dbReference type="InterPro" id="IPR003010">
    <property type="entry name" value="C-N_Hydrolase"/>
</dbReference>
<dbReference type="Gene3D" id="3.60.110.10">
    <property type="entry name" value="Carbon-nitrogen hydrolase"/>
    <property type="match status" value="1"/>
</dbReference>
<evidence type="ECO:0000313" key="4">
    <source>
        <dbReference type="Proteomes" id="UP001500063"/>
    </source>
</evidence>
<gene>
    <name evidence="3" type="ORF">GCM10010319_38810</name>
</gene>
<accession>A0ABP3GY85</accession>
<dbReference type="Proteomes" id="UP001500063">
    <property type="component" value="Unassembled WGS sequence"/>
</dbReference>
<feature type="domain" description="CN hydrolase" evidence="2">
    <location>
        <begin position="1"/>
        <end position="240"/>
    </location>
</feature>
<organism evidence="3 4">
    <name type="scientific">Streptomyces blastmyceticus</name>
    <dbReference type="NCBI Taxonomy" id="68180"/>
    <lineage>
        <taxon>Bacteria</taxon>
        <taxon>Bacillati</taxon>
        <taxon>Actinomycetota</taxon>
        <taxon>Actinomycetes</taxon>
        <taxon>Kitasatosporales</taxon>
        <taxon>Streptomycetaceae</taxon>
        <taxon>Streptomyces</taxon>
    </lineage>
</organism>
<dbReference type="InterPro" id="IPR036526">
    <property type="entry name" value="C-N_Hydrolase_sf"/>
</dbReference>
<dbReference type="EMBL" id="BAAABW010000021">
    <property type="protein sequence ID" value="GAA0357792.1"/>
    <property type="molecule type" value="Genomic_DNA"/>
</dbReference>
<keyword evidence="1 3" id="KW-0378">Hydrolase</keyword>
<proteinExistence type="predicted"/>
<dbReference type="PANTHER" id="PTHR43674:SF2">
    <property type="entry name" value="BETA-UREIDOPROPIONASE"/>
    <property type="match status" value="1"/>
</dbReference>
<dbReference type="RefSeq" id="WP_344119345.1">
    <property type="nucleotide sequence ID" value="NZ_BAAABW010000021.1"/>
</dbReference>
<evidence type="ECO:0000313" key="3">
    <source>
        <dbReference type="EMBL" id="GAA0357792.1"/>
    </source>
</evidence>
<dbReference type="PANTHER" id="PTHR43674">
    <property type="entry name" value="NITRILASE C965.09-RELATED"/>
    <property type="match status" value="1"/>
</dbReference>
<dbReference type="SUPFAM" id="SSF56317">
    <property type="entry name" value="Carbon-nitrogen hydrolase"/>
    <property type="match status" value="1"/>
</dbReference>
<comment type="caution">
    <text evidence="3">The sequence shown here is derived from an EMBL/GenBank/DDBJ whole genome shotgun (WGS) entry which is preliminary data.</text>
</comment>
<dbReference type="GO" id="GO:0016787">
    <property type="term" value="F:hydrolase activity"/>
    <property type="evidence" value="ECO:0007669"/>
    <property type="project" value="UniProtKB-KW"/>
</dbReference>
<dbReference type="Pfam" id="PF00795">
    <property type="entry name" value="CN_hydrolase"/>
    <property type="match status" value="1"/>
</dbReference>
<sequence length="240" mass="24500">MIIAAAQFPARALDIEANAARMAGFVTEAGERGASVVVFAELAVTGYELGAIVAGQDRLTTAPDDPRLAPVRAACRAARVTAVVNCAGRTEAGPTISSYVYGPDGELLTRYDKQHVTDSETAEGFVRGTVDGSFTLDGVGFGLGICYDAHFPEAGACAAKAGCGVLLLSSLYGESGREAWPTVFPELARANGLYVLLANHSGRSGPYEGCGLSGVWGPSGAVAAVAAGREEGLVLAEVSA</sequence>
<evidence type="ECO:0000259" key="2">
    <source>
        <dbReference type="PROSITE" id="PS50263"/>
    </source>
</evidence>
<keyword evidence="4" id="KW-1185">Reference proteome</keyword>